<accession>A0A0A9AXS4</accession>
<protein>
    <submittedName>
        <fullName evidence="1">Uncharacterized protein</fullName>
    </submittedName>
</protein>
<reference evidence="1" key="1">
    <citation type="submission" date="2014-09" db="EMBL/GenBank/DDBJ databases">
        <authorList>
            <person name="Magalhaes I.L.F."/>
            <person name="Oliveira U."/>
            <person name="Santos F.R."/>
            <person name="Vidigal T.H.D.A."/>
            <person name="Brescovit A.D."/>
            <person name="Santos A.J."/>
        </authorList>
    </citation>
    <scope>NUCLEOTIDE SEQUENCE</scope>
    <source>
        <tissue evidence="1">Shoot tissue taken approximately 20 cm above the soil surface</tissue>
    </source>
</reference>
<reference evidence="1" key="2">
    <citation type="journal article" date="2015" name="Data Brief">
        <title>Shoot transcriptome of the giant reed, Arundo donax.</title>
        <authorList>
            <person name="Barrero R.A."/>
            <person name="Guerrero F.D."/>
            <person name="Moolhuijzen P."/>
            <person name="Goolsby J.A."/>
            <person name="Tidwell J."/>
            <person name="Bellgard S.E."/>
            <person name="Bellgard M.I."/>
        </authorList>
    </citation>
    <scope>NUCLEOTIDE SEQUENCE</scope>
    <source>
        <tissue evidence="1">Shoot tissue taken approximately 20 cm above the soil surface</tissue>
    </source>
</reference>
<dbReference type="AlphaFoldDB" id="A0A0A9AXS4"/>
<dbReference type="EMBL" id="GBRH01243242">
    <property type="protein sequence ID" value="JAD54653.1"/>
    <property type="molecule type" value="Transcribed_RNA"/>
</dbReference>
<organism evidence="1">
    <name type="scientific">Arundo donax</name>
    <name type="common">Giant reed</name>
    <name type="synonym">Donax arundinaceus</name>
    <dbReference type="NCBI Taxonomy" id="35708"/>
    <lineage>
        <taxon>Eukaryota</taxon>
        <taxon>Viridiplantae</taxon>
        <taxon>Streptophyta</taxon>
        <taxon>Embryophyta</taxon>
        <taxon>Tracheophyta</taxon>
        <taxon>Spermatophyta</taxon>
        <taxon>Magnoliopsida</taxon>
        <taxon>Liliopsida</taxon>
        <taxon>Poales</taxon>
        <taxon>Poaceae</taxon>
        <taxon>PACMAD clade</taxon>
        <taxon>Arundinoideae</taxon>
        <taxon>Arundineae</taxon>
        <taxon>Arundo</taxon>
    </lineage>
</organism>
<evidence type="ECO:0000313" key="1">
    <source>
        <dbReference type="EMBL" id="JAD54653.1"/>
    </source>
</evidence>
<name>A0A0A9AXS4_ARUDO</name>
<sequence>MFSKFTCITYKEFPRTCIEKRRINTRHRGERGMSKPTMK</sequence>
<proteinExistence type="predicted"/>